<gene>
    <name evidence="1" type="ORF">A6V39_00840</name>
</gene>
<dbReference type="STRING" id="432608.A6V39_00840"/>
<evidence type="ECO:0000313" key="2">
    <source>
        <dbReference type="Proteomes" id="UP000077623"/>
    </source>
</evidence>
<dbReference type="EMBL" id="LWUJ01000010">
    <property type="protein sequence ID" value="OAL10598.1"/>
    <property type="molecule type" value="Genomic_DNA"/>
</dbReference>
<proteinExistence type="predicted"/>
<evidence type="ECO:0000313" key="1">
    <source>
        <dbReference type="EMBL" id="OAL10598.1"/>
    </source>
</evidence>
<dbReference type="RefSeq" id="WP_187149833.1">
    <property type="nucleotide sequence ID" value="NZ_LWUJ01000010.1"/>
</dbReference>
<protein>
    <submittedName>
        <fullName evidence="1">Uncharacterized protein</fullName>
    </submittedName>
</protein>
<organism evidence="1 2">
    <name type="scientific">Candidatus Mycoplasma haematobovis</name>
    <dbReference type="NCBI Taxonomy" id="432608"/>
    <lineage>
        <taxon>Bacteria</taxon>
        <taxon>Bacillati</taxon>
        <taxon>Mycoplasmatota</taxon>
        <taxon>Mollicutes</taxon>
        <taxon>Mycoplasmataceae</taxon>
        <taxon>Mycoplasma</taxon>
    </lineage>
</organism>
<sequence length="211" mass="23612">MQPVWKVGCVVGALGVAGGSDIAISSYLNKGYSNISERLTGAGYKVLDVNGDDSEWRKVLVAYNKIRESTDIFTGSTATQETKPNLISKCKEVLSLNPTEETNYTLAKRWCVKEELMKDMLTRNGYTKLVTSSTGNNKPKWLDKVRRLRTETKGAHTIAVELKNNDDQDIAALEVACTALNIDAVKTHTNKDFEKNYVYAKEWCYEKNNSQ</sequence>
<dbReference type="AlphaFoldDB" id="A0A1A9QED3"/>
<reference evidence="2" key="1">
    <citation type="submission" date="2016-04" db="EMBL/GenBank/DDBJ databases">
        <authorList>
            <person name="Quiroz-Castaneda R.E."/>
            <person name="Martinez-Ocampo F."/>
        </authorList>
    </citation>
    <scope>NUCLEOTIDE SEQUENCE [LARGE SCALE GENOMIC DNA]</scope>
    <source>
        <strain evidence="2">INIFAP01</strain>
    </source>
</reference>
<name>A0A1A9QED3_9MOLU</name>
<keyword evidence="2" id="KW-1185">Reference proteome</keyword>
<accession>A0A1A9QED3</accession>
<dbReference type="Proteomes" id="UP000077623">
    <property type="component" value="Unassembled WGS sequence"/>
</dbReference>
<comment type="caution">
    <text evidence="1">The sequence shown here is derived from an EMBL/GenBank/DDBJ whole genome shotgun (WGS) entry which is preliminary data.</text>
</comment>